<reference evidence="2" key="1">
    <citation type="journal article" date="2019" name="Int. J. Syst. Evol. Microbiol.">
        <title>The Global Catalogue of Microorganisms (GCM) 10K type strain sequencing project: providing services to taxonomists for standard genome sequencing and annotation.</title>
        <authorList>
            <consortium name="The Broad Institute Genomics Platform"/>
            <consortium name="The Broad Institute Genome Sequencing Center for Infectious Disease"/>
            <person name="Wu L."/>
            <person name="Ma J."/>
        </authorList>
    </citation>
    <scope>NUCLEOTIDE SEQUENCE [LARGE SCALE GENOMIC DNA]</scope>
    <source>
        <strain evidence="2">JCM 13006</strain>
    </source>
</reference>
<protein>
    <recommendedName>
        <fullName evidence="3">Cholesterol esterase</fullName>
    </recommendedName>
</protein>
<comment type="caution">
    <text evidence="1">The sequence shown here is derived from an EMBL/GenBank/DDBJ whole genome shotgun (WGS) entry which is preliminary data.</text>
</comment>
<evidence type="ECO:0000313" key="1">
    <source>
        <dbReference type="EMBL" id="GAA4875517.1"/>
    </source>
</evidence>
<accession>A0ABP9EFT6</accession>
<evidence type="ECO:0008006" key="3">
    <source>
        <dbReference type="Google" id="ProtNLM"/>
    </source>
</evidence>
<dbReference type="Pfam" id="PF19741">
    <property type="entry name" value="DUF6230"/>
    <property type="match status" value="1"/>
</dbReference>
<name>A0ABP9EFT6_9ACTN</name>
<evidence type="ECO:0000313" key="2">
    <source>
        <dbReference type="Proteomes" id="UP001501752"/>
    </source>
</evidence>
<dbReference type="Proteomes" id="UP001501752">
    <property type="component" value="Unassembled WGS sequence"/>
</dbReference>
<organism evidence="1 2">
    <name type="scientific">Kitasatospora terrestris</name>
    <dbReference type="NCBI Taxonomy" id="258051"/>
    <lineage>
        <taxon>Bacteria</taxon>
        <taxon>Bacillati</taxon>
        <taxon>Actinomycetota</taxon>
        <taxon>Actinomycetes</taxon>
        <taxon>Kitasatosporales</taxon>
        <taxon>Streptomycetaceae</taxon>
        <taxon>Kitasatospora</taxon>
    </lineage>
</organism>
<keyword evidence="2" id="KW-1185">Reference proteome</keyword>
<dbReference type="InterPro" id="IPR046198">
    <property type="entry name" value="DUF6230"/>
</dbReference>
<dbReference type="RefSeq" id="WP_345700346.1">
    <property type="nucleotide sequence ID" value="NZ_BAABIS010000001.1"/>
</dbReference>
<gene>
    <name evidence="1" type="ORF">GCM10023235_63610</name>
</gene>
<dbReference type="EMBL" id="BAABIS010000001">
    <property type="protein sequence ID" value="GAA4875517.1"/>
    <property type="molecule type" value="Genomic_DNA"/>
</dbReference>
<sequence>MNGGAGRTHWRRSALVALPALVAAGSLGGALADGALAGGLRIQSGTVRLTTSSLYGTRYAAAVVDQTAVRADGTTTTVHPLRMGFAQGVINGLCLAQQQQIMGATYTLLITLGDSDTGTWEIVTENTVLDLHSATGELDMDGLVDLNINGPDTVIAPDGTTPVPNPLGSPEHRFGIQAGYAKFDRVTATVHDLQLPGLLRTPGLRITVRPGAVDCPAPAAPTGTPGSR</sequence>
<proteinExistence type="predicted"/>